<evidence type="ECO:0000313" key="1">
    <source>
        <dbReference type="EMBL" id="KAI5079028.1"/>
    </source>
</evidence>
<gene>
    <name evidence="1" type="ORF">GOP47_0006699</name>
</gene>
<sequence length="112" mass="11225">MSSGRLVRGTACCKASGAGLEGMSAAINAAGHTDEGQGQAVKHAPQAPFQAGVDTRTAVAEPRAAGTFRPFAGAAAALHAHLAALFRLLAAAAHAPPTFFDRIAHTLLLSGP</sequence>
<dbReference type="AlphaFoldDB" id="A0A9D4ZKI6"/>
<reference evidence="1" key="1">
    <citation type="submission" date="2021-01" db="EMBL/GenBank/DDBJ databases">
        <title>Adiantum capillus-veneris genome.</title>
        <authorList>
            <person name="Fang Y."/>
            <person name="Liao Q."/>
        </authorList>
    </citation>
    <scope>NUCLEOTIDE SEQUENCE</scope>
    <source>
        <strain evidence="1">H3</strain>
        <tissue evidence="1">Leaf</tissue>
    </source>
</reference>
<organism evidence="1 2">
    <name type="scientific">Adiantum capillus-veneris</name>
    <name type="common">Maidenhair fern</name>
    <dbReference type="NCBI Taxonomy" id="13818"/>
    <lineage>
        <taxon>Eukaryota</taxon>
        <taxon>Viridiplantae</taxon>
        <taxon>Streptophyta</taxon>
        <taxon>Embryophyta</taxon>
        <taxon>Tracheophyta</taxon>
        <taxon>Polypodiopsida</taxon>
        <taxon>Polypodiidae</taxon>
        <taxon>Polypodiales</taxon>
        <taxon>Pteridineae</taxon>
        <taxon>Pteridaceae</taxon>
        <taxon>Vittarioideae</taxon>
        <taxon>Adiantum</taxon>
    </lineage>
</organism>
<accession>A0A9D4ZKI6</accession>
<dbReference type="Proteomes" id="UP000886520">
    <property type="component" value="Chromosome 6"/>
</dbReference>
<evidence type="ECO:0000313" key="2">
    <source>
        <dbReference type="Proteomes" id="UP000886520"/>
    </source>
</evidence>
<dbReference type="EMBL" id="JABFUD020000006">
    <property type="protein sequence ID" value="KAI5079028.1"/>
    <property type="molecule type" value="Genomic_DNA"/>
</dbReference>
<protein>
    <submittedName>
        <fullName evidence="1">Uncharacterized protein</fullName>
    </submittedName>
</protein>
<proteinExistence type="predicted"/>
<comment type="caution">
    <text evidence="1">The sequence shown here is derived from an EMBL/GenBank/DDBJ whole genome shotgun (WGS) entry which is preliminary data.</text>
</comment>
<keyword evidence="2" id="KW-1185">Reference proteome</keyword>
<name>A0A9D4ZKI6_ADICA</name>